<keyword evidence="3 5" id="KW-0808">Transferase</keyword>
<keyword evidence="4 5" id="KW-0012">Acyltransferase</keyword>
<sequence>MKLFLQHNDKKYSNFDLIKAFENLGIKKGDILCVHSELFKFGTPLLKKNEFLQTIIDCFFEVIGKEGTLIMPTFTYKFCKNGIYDKLNSKSEVGILTEYFRKWGGVIRTNDPIFSFAIKGTKQDLFLKDTKSCFGENCVYDTLWKNNGKIILFGTHLVGYTFTHFIEEIAKVPYRYFKNFSGILIDENGKKIQKNITYYVRKLEENSLICKQKQINLLKENNNFNIINFAGSCIVSIESKGYFLDTLKYLKNNPYSLLKDKNDNQHK</sequence>
<proteinExistence type="inferred from homology"/>
<dbReference type="Pfam" id="PF02522">
    <property type="entry name" value="Antibiotic_NAT"/>
    <property type="match status" value="1"/>
</dbReference>
<dbReference type="EMBL" id="CP037746">
    <property type="protein sequence ID" value="QBL13065.1"/>
    <property type="molecule type" value="Genomic_DNA"/>
</dbReference>
<dbReference type="SUPFAM" id="SSF110710">
    <property type="entry name" value="TTHA0583/YokD-like"/>
    <property type="match status" value="1"/>
</dbReference>
<reference evidence="7 9" key="2">
    <citation type="submission" date="2019-08" db="EMBL/GenBank/DDBJ databases">
        <title>Rapid identification of Enteric Bacteria from Whole Genome Sequences (WGS) using Average Nucleotide Identity (ANI).</title>
        <authorList>
            <person name="Lane C."/>
        </authorList>
    </citation>
    <scope>NUCLEOTIDE SEQUENCE [LARGE SCALE GENOMIC DNA]</scope>
    <source>
        <strain evidence="7 9">2010D-8464</strain>
    </source>
</reference>
<keyword evidence="9" id="KW-1185">Reference proteome</keyword>
<evidence type="ECO:0000313" key="9">
    <source>
        <dbReference type="Proteomes" id="UP000321325"/>
    </source>
</evidence>
<dbReference type="GO" id="GO:0046677">
    <property type="term" value="P:response to antibiotic"/>
    <property type="evidence" value="ECO:0007669"/>
    <property type="project" value="UniProtKB-KW"/>
</dbReference>
<dbReference type="RefSeq" id="WP_039666000.1">
    <property type="nucleotide sequence ID" value="NZ_CP037746.1"/>
</dbReference>
<reference evidence="6 8" key="1">
    <citation type="submission" date="2019-02" db="EMBL/GenBank/DDBJ databases">
        <title>Use of ANI for Rapid Identification of Enteric Bacteria.</title>
        <authorList>
            <person name="Pruckler J."/>
            <person name="Lane C."/>
            <person name="Aubert R."/>
        </authorList>
    </citation>
    <scope>NUCLEOTIDE SEQUENCE [LARGE SCALE GENOMIC DNA]</scope>
    <source>
        <strain evidence="6 8">2014D-0083</strain>
    </source>
</reference>
<evidence type="ECO:0000313" key="8">
    <source>
        <dbReference type="Proteomes" id="UP000293421"/>
    </source>
</evidence>
<dbReference type="PANTHER" id="PTHR11104:SF0">
    <property type="entry name" value="SPBETA PROPHAGE-DERIVED AMINOGLYCOSIDE N(3')-ACETYLTRANSFERASE-LIKE PROTEIN YOKD"/>
    <property type="match status" value="1"/>
</dbReference>
<evidence type="ECO:0000256" key="4">
    <source>
        <dbReference type="ARBA" id="ARBA00023315"/>
    </source>
</evidence>
<accession>A0AAE5YG06</accession>
<evidence type="ECO:0000256" key="3">
    <source>
        <dbReference type="ARBA" id="ARBA00022679"/>
    </source>
</evidence>
<comment type="similarity">
    <text evidence="1 5">Belongs to the antibiotic N-acetyltransferase family.</text>
</comment>
<name>A0AAE5YG06_9BACT</name>
<dbReference type="AlphaFoldDB" id="A0AAE5YG06"/>
<dbReference type="InterPro" id="IPR028345">
    <property type="entry name" value="Antibiotic_NAT-like"/>
</dbReference>
<dbReference type="GeneID" id="66288006"/>
<evidence type="ECO:0000256" key="1">
    <source>
        <dbReference type="ARBA" id="ARBA00006383"/>
    </source>
</evidence>
<dbReference type="Proteomes" id="UP000321325">
    <property type="component" value="Unassembled WGS sequence"/>
</dbReference>
<dbReference type="PANTHER" id="PTHR11104">
    <property type="entry name" value="AMINOGLYCOSIDE N3-ACETYLTRANSFERASE"/>
    <property type="match status" value="1"/>
</dbReference>
<dbReference type="EMBL" id="VRMB01000004">
    <property type="protein sequence ID" value="TXK71455.1"/>
    <property type="molecule type" value="Genomic_DNA"/>
</dbReference>
<dbReference type="GO" id="GO:0046353">
    <property type="term" value="F:aminoglycoside 3-N-acetyltransferase activity"/>
    <property type="evidence" value="ECO:0007669"/>
    <property type="project" value="UniProtKB-EC"/>
</dbReference>
<comment type="catalytic activity">
    <reaction evidence="5">
        <text>a 2-deoxystreptamine antibiotic + acetyl-CoA = an N(3)-acetyl-2-deoxystreptamine antibiotic + CoA + H(+)</text>
        <dbReference type="Rhea" id="RHEA:12665"/>
        <dbReference type="ChEBI" id="CHEBI:15378"/>
        <dbReference type="ChEBI" id="CHEBI:57287"/>
        <dbReference type="ChEBI" id="CHEBI:57288"/>
        <dbReference type="ChEBI" id="CHEBI:57921"/>
        <dbReference type="ChEBI" id="CHEBI:77452"/>
        <dbReference type="EC" id="2.3.1.81"/>
    </reaction>
</comment>
<protein>
    <recommendedName>
        <fullName evidence="2 5">Aminoglycoside N(3)-acetyltransferase</fullName>
        <ecNumber evidence="5">2.3.1.-</ecNumber>
    </recommendedName>
</protein>
<dbReference type="Proteomes" id="UP000293421">
    <property type="component" value="Chromosome"/>
</dbReference>
<organism evidence="6 8">
    <name type="scientific">Campylobacter volucris</name>
    <dbReference type="NCBI Taxonomy" id="1031542"/>
    <lineage>
        <taxon>Bacteria</taxon>
        <taxon>Pseudomonadati</taxon>
        <taxon>Campylobacterota</taxon>
        <taxon>Epsilonproteobacteria</taxon>
        <taxon>Campylobacterales</taxon>
        <taxon>Campylobacteraceae</taxon>
        <taxon>Campylobacter</taxon>
    </lineage>
</organism>
<gene>
    <name evidence="6" type="ORF">A9460_01455</name>
    <name evidence="7" type="ORF">FVD15_01050</name>
</gene>
<evidence type="ECO:0000256" key="2">
    <source>
        <dbReference type="ARBA" id="ARBA00012882"/>
    </source>
</evidence>
<evidence type="ECO:0000313" key="6">
    <source>
        <dbReference type="EMBL" id="QBL13065.1"/>
    </source>
</evidence>
<evidence type="ECO:0000256" key="5">
    <source>
        <dbReference type="RuleBase" id="RU365031"/>
    </source>
</evidence>
<keyword evidence="5" id="KW-0046">Antibiotic resistance</keyword>
<evidence type="ECO:0000313" key="7">
    <source>
        <dbReference type="EMBL" id="TXK71455.1"/>
    </source>
</evidence>
<dbReference type="EC" id="2.3.1.-" evidence="5"/>
<dbReference type="InterPro" id="IPR003679">
    <property type="entry name" value="Amioglycoside_AcTrfase"/>
</dbReference>